<dbReference type="InterPro" id="IPR017438">
    <property type="entry name" value="ATP-NAD_kinase_N"/>
</dbReference>
<evidence type="ECO:0000256" key="5">
    <source>
        <dbReference type="ARBA" id="ARBA00022840"/>
    </source>
</evidence>
<evidence type="ECO:0000256" key="7">
    <source>
        <dbReference type="ARBA" id="ARBA00023027"/>
    </source>
</evidence>
<dbReference type="Pfam" id="PF20143">
    <property type="entry name" value="NAD_kinase_C"/>
    <property type="match status" value="1"/>
</dbReference>
<comment type="catalytic activity">
    <reaction evidence="8">
        <text>NAD(+) + ATP = ADP + NADP(+) + H(+)</text>
        <dbReference type="Rhea" id="RHEA:18629"/>
        <dbReference type="ChEBI" id="CHEBI:15378"/>
        <dbReference type="ChEBI" id="CHEBI:30616"/>
        <dbReference type="ChEBI" id="CHEBI:57540"/>
        <dbReference type="ChEBI" id="CHEBI:58349"/>
        <dbReference type="ChEBI" id="CHEBI:456216"/>
        <dbReference type="EC" id="2.7.1.23"/>
    </reaction>
</comment>
<dbReference type="GO" id="GO:0046872">
    <property type="term" value="F:metal ion binding"/>
    <property type="evidence" value="ECO:0007669"/>
    <property type="project" value="UniProtKB-UniRule"/>
</dbReference>
<dbReference type="GO" id="GO:0005524">
    <property type="term" value="F:ATP binding"/>
    <property type="evidence" value="ECO:0007669"/>
    <property type="project" value="UniProtKB-KW"/>
</dbReference>
<dbReference type="InterPro" id="IPR002504">
    <property type="entry name" value="NADK"/>
</dbReference>
<dbReference type="GO" id="GO:0005737">
    <property type="term" value="C:cytoplasm"/>
    <property type="evidence" value="ECO:0007669"/>
    <property type="project" value="UniProtKB-SubCell"/>
</dbReference>
<dbReference type="InterPro" id="IPR017437">
    <property type="entry name" value="ATP-NAD_kinase_PpnK-typ_C"/>
</dbReference>
<feature type="binding site" evidence="8">
    <location>
        <position position="150"/>
    </location>
    <ligand>
        <name>NAD(+)</name>
        <dbReference type="ChEBI" id="CHEBI:57540"/>
    </ligand>
</feature>
<dbReference type="GO" id="GO:0019674">
    <property type="term" value="P:NAD+ metabolic process"/>
    <property type="evidence" value="ECO:0007669"/>
    <property type="project" value="InterPro"/>
</dbReference>
<feature type="binding site" evidence="8">
    <location>
        <position position="74"/>
    </location>
    <ligand>
        <name>NAD(+)</name>
        <dbReference type="ChEBI" id="CHEBI:57540"/>
    </ligand>
</feature>
<keyword evidence="1 8" id="KW-0963">Cytoplasm</keyword>
<evidence type="ECO:0000256" key="8">
    <source>
        <dbReference type="HAMAP-Rule" id="MF_00361"/>
    </source>
</evidence>
<evidence type="ECO:0000313" key="9">
    <source>
        <dbReference type="EMBL" id="RLE49803.1"/>
    </source>
</evidence>
<sequence>MAVKKPNRLGIITKGSEDAISLAKEVMKACEKIGGISYVLDEETASKLGVKGVKIEEMDIDIAVAIGGDGTILKLAQKLRKPNTPIFGINLGTIGFLSSVEPSEALSALEKVLLGDYQVEERAKLASFYDGIRLPDALNEVLVITSTPAKVINVEVLNGDFLLFRGRLDGVMVATATGSTAYALSTGGAFIDPTLDIMEVAFICPMDLGLKPMVLPRDSELKIRLLEGGAKAQIVVDGQFYKPMDFNKEIKVRSSEHRTRFVVFDRLRAYKKYRSKMGLFNVR</sequence>
<dbReference type="Proteomes" id="UP000272051">
    <property type="component" value="Unassembled WGS sequence"/>
</dbReference>
<accession>A0A497ER26</accession>
<feature type="binding site" evidence="8">
    <location>
        <begin position="139"/>
        <end position="140"/>
    </location>
    <ligand>
        <name>NAD(+)</name>
        <dbReference type="ChEBI" id="CHEBI:57540"/>
    </ligand>
</feature>
<name>A0A497ER26_9CREN</name>
<dbReference type="InterPro" id="IPR016064">
    <property type="entry name" value="NAD/diacylglycerol_kinase_sf"/>
</dbReference>
<protein>
    <recommendedName>
        <fullName evidence="8">NAD kinase</fullName>
        <ecNumber evidence="8">2.7.1.23</ecNumber>
    </recommendedName>
    <alternativeName>
        <fullName evidence="8">ATP-dependent NAD kinase</fullName>
    </alternativeName>
</protein>
<feature type="binding site" evidence="8">
    <location>
        <begin position="180"/>
        <end position="185"/>
    </location>
    <ligand>
        <name>NAD(+)</name>
        <dbReference type="ChEBI" id="CHEBI:57540"/>
    </ligand>
</feature>
<comment type="caution">
    <text evidence="9">The sequence shown here is derived from an EMBL/GenBank/DDBJ whole genome shotgun (WGS) entry which is preliminary data.</text>
</comment>
<dbReference type="AlphaFoldDB" id="A0A497ER26"/>
<keyword evidence="5 8" id="KW-0067">ATP-binding</keyword>
<dbReference type="Gene3D" id="2.60.200.30">
    <property type="entry name" value="Probable inorganic polyphosphate/atp-NAD kinase, domain 2"/>
    <property type="match status" value="1"/>
</dbReference>
<proteinExistence type="inferred from homology"/>
<keyword evidence="3 8" id="KW-0547">Nucleotide-binding</keyword>
<comment type="function">
    <text evidence="8">Involved in the regulation of the intracellular balance of NAD and NADP, and is a key enzyme in the biosynthesis of NADP. Catalyzes specifically the phosphorylation on 2'-hydroxyl of the adenosine moiety of NAD to yield NADP.</text>
</comment>
<keyword evidence="2 8" id="KW-0808">Transferase</keyword>
<feature type="active site" description="Proton acceptor" evidence="8">
    <location>
        <position position="69"/>
    </location>
</feature>
<evidence type="ECO:0000313" key="10">
    <source>
        <dbReference type="Proteomes" id="UP000272051"/>
    </source>
</evidence>
<dbReference type="Gene3D" id="3.40.50.10330">
    <property type="entry name" value="Probable inorganic polyphosphate/atp-NAD kinase, domain 1"/>
    <property type="match status" value="1"/>
</dbReference>
<gene>
    <name evidence="9" type="primary">ppnK</name>
    <name evidence="8" type="synonym">nadK</name>
    <name evidence="9" type="ORF">DRJ33_07920</name>
</gene>
<organism evidence="9 10">
    <name type="scientific">Thermoproteota archaeon</name>
    <dbReference type="NCBI Taxonomy" id="2056631"/>
    <lineage>
        <taxon>Archaea</taxon>
        <taxon>Thermoproteota</taxon>
    </lineage>
</organism>
<evidence type="ECO:0000256" key="4">
    <source>
        <dbReference type="ARBA" id="ARBA00022777"/>
    </source>
</evidence>
<evidence type="ECO:0000256" key="2">
    <source>
        <dbReference type="ARBA" id="ARBA00022679"/>
    </source>
</evidence>
<dbReference type="EC" id="2.7.1.23" evidence="8"/>
<dbReference type="PANTHER" id="PTHR20275:SF43">
    <property type="entry name" value="BIFUNCTIONAL NADP PHOSPHATASE_NAD KINASE"/>
    <property type="match status" value="1"/>
</dbReference>
<dbReference type="Pfam" id="PF01513">
    <property type="entry name" value="NAD_kinase"/>
    <property type="match status" value="1"/>
</dbReference>
<reference evidence="9 10" key="1">
    <citation type="submission" date="2018-06" db="EMBL/GenBank/DDBJ databases">
        <title>Extensive metabolic versatility and redundancy in microbially diverse, dynamic hydrothermal sediments.</title>
        <authorList>
            <person name="Dombrowski N."/>
            <person name="Teske A."/>
            <person name="Baker B.J."/>
        </authorList>
    </citation>
    <scope>NUCLEOTIDE SEQUENCE [LARGE SCALE GENOMIC DNA]</scope>
    <source>
        <strain evidence="9">B34_G17</strain>
    </source>
</reference>
<comment type="similarity">
    <text evidence="8">Belongs to the NAD kinase family.</text>
</comment>
<feature type="binding site" evidence="8">
    <location>
        <position position="169"/>
    </location>
    <ligand>
        <name>NAD(+)</name>
        <dbReference type="ChEBI" id="CHEBI:57540"/>
    </ligand>
</feature>
<keyword evidence="4 8" id="KW-0418">Kinase</keyword>
<dbReference type="PANTHER" id="PTHR20275">
    <property type="entry name" value="NAD KINASE"/>
    <property type="match status" value="1"/>
</dbReference>
<feature type="binding site" evidence="8">
    <location>
        <begin position="69"/>
        <end position="70"/>
    </location>
    <ligand>
        <name>NAD(+)</name>
        <dbReference type="ChEBI" id="CHEBI:57540"/>
    </ligand>
</feature>
<dbReference type="HAMAP" id="MF_00361">
    <property type="entry name" value="NAD_kinase"/>
    <property type="match status" value="1"/>
</dbReference>
<comment type="caution">
    <text evidence="8">Lacks conserved residue(s) required for the propagation of feature annotation.</text>
</comment>
<dbReference type="EMBL" id="QMQX01000193">
    <property type="protein sequence ID" value="RLE49803.1"/>
    <property type="molecule type" value="Genomic_DNA"/>
</dbReference>
<dbReference type="SUPFAM" id="SSF111331">
    <property type="entry name" value="NAD kinase/diacylglycerol kinase-like"/>
    <property type="match status" value="1"/>
</dbReference>
<evidence type="ECO:0000256" key="3">
    <source>
        <dbReference type="ARBA" id="ARBA00022741"/>
    </source>
</evidence>
<keyword evidence="6 8" id="KW-0521">NADP</keyword>
<feature type="binding site" evidence="8">
    <location>
        <position position="239"/>
    </location>
    <ligand>
        <name>NAD(+)</name>
        <dbReference type="ChEBI" id="CHEBI:57540"/>
    </ligand>
</feature>
<evidence type="ECO:0000256" key="1">
    <source>
        <dbReference type="ARBA" id="ARBA00022490"/>
    </source>
</evidence>
<keyword evidence="7 8" id="KW-0520">NAD</keyword>
<feature type="binding site" evidence="8">
    <location>
        <position position="167"/>
    </location>
    <ligand>
        <name>NAD(+)</name>
        <dbReference type="ChEBI" id="CHEBI:57540"/>
    </ligand>
</feature>
<comment type="subcellular location">
    <subcellularLocation>
        <location evidence="8">Cytoplasm</location>
    </subcellularLocation>
</comment>
<evidence type="ECO:0000256" key="6">
    <source>
        <dbReference type="ARBA" id="ARBA00022857"/>
    </source>
</evidence>
<dbReference type="GO" id="GO:0006741">
    <property type="term" value="P:NADP+ biosynthetic process"/>
    <property type="evidence" value="ECO:0007669"/>
    <property type="project" value="UniProtKB-UniRule"/>
</dbReference>
<comment type="cofactor">
    <cofactor evidence="8">
        <name>a divalent metal cation</name>
        <dbReference type="ChEBI" id="CHEBI:60240"/>
    </cofactor>
</comment>
<dbReference type="GO" id="GO:0003951">
    <property type="term" value="F:NAD+ kinase activity"/>
    <property type="evidence" value="ECO:0007669"/>
    <property type="project" value="UniProtKB-UniRule"/>
</dbReference>